<feature type="transmembrane region" description="Helical" evidence="6">
    <location>
        <begin position="99"/>
        <end position="118"/>
    </location>
</feature>
<dbReference type="AlphaFoldDB" id="A0A926GBP8"/>
<keyword evidence="8" id="KW-1185">Reference proteome</keyword>
<feature type="transmembrane region" description="Helical" evidence="6">
    <location>
        <begin position="447"/>
        <end position="475"/>
    </location>
</feature>
<feature type="transmembrane region" description="Helical" evidence="6">
    <location>
        <begin position="404"/>
        <end position="420"/>
    </location>
</feature>
<dbReference type="RefSeq" id="WP_187792593.1">
    <property type="nucleotide sequence ID" value="NZ_JACOQL010000002.1"/>
</dbReference>
<dbReference type="GO" id="GO:0005315">
    <property type="term" value="F:phosphate transmembrane transporter activity"/>
    <property type="evidence" value="ECO:0007669"/>
    <property type="project" value="InterPro"/>
</dbReference>
<evidence type="ECO:0000313" key="8">
    <source>
        <dbReference type="Proteomes" id="UP000608594"/>
    </source>
</evidence>
<evidence type="ECO:0000256" key="1">
    <source>
        <dbReference type="ARBA" id="ARBA00004141"/>
    </source>
</evidence>
<feature type="transmembrane region" description="Helical" evidence="6">
    <location>
        <begin position="297"/>
        <end position="316"/>
    </location>
</feature>
<keyword evidence="3 6" id="KW-0812">Transmembrane</keyword>
<keyword evidence="6" id="KW-0592">Phosphate transport</keyword>
<feature type="transmembrane region" description="Helical" evidence="6">
    <location>
        <begin position="168"/>
        <end position="188"/>
    </location>
</feature>
<evidence type="ECO:0000256" key="3">
    <source>
        <dbReference type="ARBA" id="ARBA00022692"/>
    </source>
</evidence>
<evidence type="ECO:0000256" key="2">
    <source>
        <dbReference type="ARBA" id="ARBA00022448"/>
    </source>
</evidence>
<dbReference type="GO" id="GO:0016020">
    <property type="term" value="C:membrane"/>
    <property type="evidence" value="ECO:0007669"/>
    <property type="project" value="UniProtKB-SubCell"/>
</dbReference>
<evidence type="ECO:0000256" key="4">
    <source>
        <dbReference type="ARBA" id="ARBA00022989"/>
    </source>
</evidence>
<evidence type="ECO:0000256" key="6">
    <source>
        <dbReference type="RuleBase" id="RU363058"/>
    </source>
</evidence>
<protein>
    <recommendedName>
        <fullName evidence="6">Phosphate transporter</fullName>
    </recommendedName>
</protein>
<gene>
    <name evidence="7" type="ORF">H4P12_05360</name>
</gene>
<feature type="transmembrane region" description="Helical" evidence="6">
    <location>
        <begin position="336"/>
        <end position="359"/>
    </location>
</feature>
<dbReference type="Pfam" id="PF01384">
    <property type="entry name" value="PHO4"/>
    <property type="match status" value="1"/>
</dbReference>
<name>A0A926GBP8_9RHOB</name>
<feature type="transmembrane region" description="Helical" evidence="6">
    <location>
        <begin position="228"/>
        <end position="250"/>
    </location>
</feature>
<evidence type="ECO:0000313" key="7">
    <source>
        <dbReference type="EMBL" id="MBC9246150.1"/>
    </source>
</evidence>
<feature type="transmembrane region" description="Helical" evidence="6">
    <location>
        <begin position="379"/>
        <end position="398"/>
    </location>
</feature>
<proteinExistence type="inferred from homology"/>
<feature type="transmembrane region" description="Helical" evidence="6">
    <location>
        <begin position="256"/>
        <end position="276"/>
    </location>
</feature>
<keyword evidence="5 6" id="KW-0472">Membrane</keyword>
<accession>A0A926GBP8</accession>
<dbReference type="Proteomes" id="UP000608594">
    <property type="component" value="Unassembled WGS sequence"/>
</dbReference>
<evidence type="ECO:0000256" key="5">
    <source>
        <dbReference type="ARBA" id="ARBA00023136"/>
    </source>
</evidence>
<comment type="subcellular location">
    <subcellularLocation>
        <location evidence="1 6">Membrane</location>
        <topology evidence="1 6">Multi-pass membrane protein</topology>
    </subcellularLocation>
</comment>
<keyword evidence="4 6" id="KW-1133">Transmembrane helix</keyword>
<dbReference type="InterPro" id="IPR001204">
    <property type="entry name" value="Phos_transporter"/>
</dbReference>
<feature type="transmembrane region" description="Helical" evidence="6">
    <location>
        <begin position="61"/>
        <end position="78"/>
    </location>
</feature>
<dbReference type="PANTHER" id="PTHR11101">
    <property type="entry name" value="PHOSPHATE TRANSPORTER"/>
    <property type="match status" value="1"/>
</dbReference>
<feature type="transmembrane region" description="Helical" evidence="6">
    <location>
        <begin position="138"/>
        <end position="161"/>
    </location>
</feature>
<feature type="transmembrane region" description="Helical" evidence="6">
    <location>
        <begin position="194"/>
        <end position="216"/>
    </location>
</feature>
<comment type="similarity">
    <text evidence="6">Belongs to the inorganic phosphate transporter (PiT) (TC 2.A.20) family.</text>
</comment>
<feature type="transmembrane region" description="Helical" evidence="6">
    <location>
        <begin position="34"/>
        <end position="55"/>
    </location>
</feature>
<comment type="caution">
    <text evidence="7">The sequence shown here is derived from an EMBL/GenBank/DDBJ whole genome shotgun (WGS) entry which is preliminary data.</text>
</comment>
<dbReference type="EMBL" id="JACOQL010000002">
    <property type="protein sequence ID" value="MBC9246150.1"/>
    <property type="molecule type" value="Genomic_DNA"/>
</dbReference>
<dbReference type="PANTHER" id="PTHR11101:SF80">
    <property type="entry name" value="PHOSPHATE TRANSPORTER"/>
    <property type="match status" value="1"/>
</dbReference>
<keyword evidence="2 6" id="KW-0813">Transport</keyword>
<sequence>MVNRRRSYHTLDKDLGRITHTEVAQAHAFRPIRWLGLAVLVFVIILILFIPLTGYETRHTALGAGLIVAAWLGISIGSNDVANSLGPAVGAGAIRMLPGLLLVAVAQIAGAALAGGSVTERLASDIFDPNLLASGARAQFVMLSALLAAAVWITMATGIGLPVSTSHSIVGGIAGAGLAALGFGAIHWGTLSLIAVAWVITPFVSGAIAGAILIFLRRRVLEAEDKGRAARIWLPVMVGVMTGAFTAYLALLARPYMHGAMAVPMGIVAALVGGWITSNRLRDELDIIGGKISTKKILRPALVMSAVMLGFAHGANDVANVAGPFSVILNNATSEHLVTVPLVALLGAGVTIGLGTVLFGRRLVEMVGSGITKLNAGRAFCVSLATAGTVLLATWFGLPVSTTHVAIGGIFGVGFTREWLDRKRAQDRDAMPADETRRRILIRRSHVTTITAAWLVTVPATALIGMAICVLILALTGV</sequence>
<organism evidence="7 8">
    <name type="scientific">Paracoccus amoyensis</name>
    <dbReference type="NCBI Taxonomy" id="2760093"/>
    <lineage>
        <taxon>Bacteria</taxon>
        <taxon>Pseudomonadati</taxon>
        <taxon>Pseudomonadota</taxon>
        <taxon>Alphaproteobacteria</taxon>
        <taxon>Rhodobacterales</taxon>
        <taxon>Paracoccaceae</taxon>
        <taxon>Paracoccus</taxon>
    </lineage>
</organism>
<dbReference type="GO" id="GO:0035435">
    <property type="term" value="P:phosphate ion transmembrane transport"/>
    <property type="evidence" value="ECO:0007669"/>
    <property type="project" value="TreeGrafter"/>
</dbReference>
<reference evidence="7" key="1">
    <citation type="submission" date="2020-08" db="EMBL/GenBank/DDBJ databases">
        <title>Paracoccus amoyensis sp. nov., isolated from the surface seawater at coast of Xiamen, Fujian.</title>
        <authorList>
            <person name="Lyu L."/>
        </authorList>
    </citation>
    <scope>NUCLEOTIDE SEQUENCE</scope>
    <source>
        <strain evidence="7">11-3</strain>
    </source>
</reference>